<evidence type="ECO:0000256" key="2">
    <source>
        <dbReference type="ARBA" id="ARBA00012438"/>
    </source>
</evidence>
<comment type="catalytic activity">
    <reaction evidence="1">
        <text>ATP + protein L-histidine = ADP + protein N-phospho-L-histidine.</text>
        <dbReference type="EC" id="2.7.13.3"/>
    </reaction>
</comment>
<dbReference type="InterPro" id="IPR036890">
    <property type="entry name" value="HATPase_C_sf"/>
</dbReference>
<evidence type="ECO:0000313" key="12">
    <source>
        <dbReference type="Proteomes" id="UP001324634"/>
    </source>
</evidence>
<keyword evidence="3" id="KW-0597">Phosphoprotein</keyword>
<dbReference type="PANTHER" id="PTHR43065:SF10">
    <property type="entry name" value="PEROXIDE STRESS-ACTIVATED HISTIDINE KINASE MAK3"/>
    <property type="match status" value="1"/>
</dbReference>
<evidence type="ECO:0000256" key="1">
    <source>
        <dbReference type="ARBA" id="ARBA00000085"/>
    </source>
</evidence>
<dbReference type="GO" id="GO:0000160">
    <property type="term" value="P:phosphorelay signal transduction system"/>
    <property type="evidence" value="ECO:0007669"/>
    <property type="project" value="UniProtKB-KW"/>
</dbReference>
<dbReference type="Pfam" id="PF02518">
    <property type="entry name" value="HATPase_c"/>
    <property type="match status" value="1"/>
</dbReference>
<feature type="transmembrane region" description="Helical" evidence="9">
    <location>
        <begin position="12"/>
        <end position="37"/>
    </location>
</feature>
<dbReference type="RefSeq" id="WP_321397162.1">
    <property type="nucleotide sequence ID" value="NZ_CP139487.1"/>
</dbReference>
<keyword evidence="9" id="KW-1133">Transmembrane helix</keyword>
<keyword evidence="12" id="KW-1185">Reference proteome</keyword>
<name>A0AAX4HRR1_9BACT</name>
<protein>
    <recommendedName>
        <fullName evidence="2">histidine kinase</fullName>
        <ecNumber evidence="2">2.7.13.3</ecNumber>
    </recommendedName>
</protein>
<evidence type="ECO:0000256" key="7">
    <source>
        <dbReference type="ARBA" id="ARBA00022840"/>
    </source>
</evidence>
<dbReference type="GO" id="GO:0004673">
    <property type="term" value="F:protein histidine kinase activity"/>
    <property type="evidence" value="ECO:0007669"/>
    <property type="project" value="UniProtKB-EC"/>
</dbReference>
<dbReference type="AlphaFoldDB" id="A0AAX4HRR1"/>
<keyword evidence="5" id="KW-0547">Nucleotide-binding</keyword>
<keyword evidence="7" id="KW-0067">ATP-binding</keyword>
<evidence type="ECO:0000259" key="10">
    <source>
        <dbReference type="PROSITE" id="PS50109"/>
    </source>
</evidence>
<dbReference type="SMART" id="SM00387">
    <property type="entry name" value="HATPase_c"/>
    <property type="match status" value="1"/>
</dbReference>
<evidence type="ECO:0000256" key="8">
    <source>
        <dbReference type="ARBA" id="ARBA00023012"/>
    </source>
</evidence>
<evidence type="ECO:0000256" key="9">
    <source>
        <dbReference type="SAM" id="Phobius"/>
    </source>
</evidence>
<dbReference type="InterPro" id="IPR005467">
    <property type="entry name" value="His_kinase_dom"/>
</dbReference>
<feature type="transmembrane region" description="Helical" evidence="9">
    <location>
        <begin position="142"/>
        <end position="162"/>
    </location>
</feature>
<keyword evidence="8" id="KW-0902">Two-component regulatory system</keyword>
<accession>A0AAX4HRR1</accession>
<dbReference type="SUPFAM" id="SSF55874">
    <property type="entry name" value="ATPase domain of HSP90 chaperone/DNA topoisomerase II/histidine kinase"/>
    <property type="match status" value="1"/>
</dbReference>
<dbReference type="Proteomes" id="UP001324634">
    <property type="component" value="Chromosome"/>
</dbReference>
<organism evidence="11 12">
    <name type="scientific">Peredibacter starrii</name>
    <dbReference type="NCBI Taxonomy" id="28202"/>
    <lineage>
        <taxon>Bacteria</taxon>
        <taxon>Pseudomonadati</taxon>
        <taxon>Bdellovibrionota</taxon>
        <taxon>Bacteriovoracia</taxon>
        <taxon>Bacteriovoracales</taxon>
        <taxon>Bacteriovoracaceae</taxon>
        <taxon>Peredibacter</taxon>
    </lineage>
</organism>
<dbReference type="PANTHER" id="PTHR43065">
    <property type="entry name" value="SENSOR HISTIDINE KINASE"/>
    <property type="match status" value="1"/>
</dbReference>
<sequence>MKPKSLFRKAYLHIFKLAAVYAVVLTILMGGSSYFFFKKSKTEDIHRRIQASTNVLNNHTLDRNYPSILRDLQRKTLVQELMLYDKNCDLISTNSLSTTRNLCLLSDRSFSKIEITINARKLLLFYRFHYSFYHFLEAEAEYLFFLAAFFYAFTCFVLVSFFRKNLLAPIEELKKSITESSDTQSPNEFSFISQKLFELKEDIRQYEKNEAYFKLAKKVVHDIRNPILALNIMSEGQQLTQSQLKKSIREIDYHINSLLGIKNQLDTFSVQNSLVNIKEQLLTLFGIDLKILIIIPNSVQIEISEFDFKNILMNLGRNSSEAGATEIRLTSYYDEDRLRLHLIDDGKGIPEAIRNKVFSPGFTTKKNGNGIGLSSLKSFLLQVGGDLYLDSKPNCTEFIVEIPVRVFHPERIVFIDDDKFLQLAWKNAARRSQIDLATFSTVDDFLNSSEKFDSDIPIYVDSDLSNGIKGEIESHKIFLRGYKNIHISTSYTDIDIKQYPWIISCNSKTPPF</sequence>
<reference evidence="11 12" key="1">
    <citation type="submission" date="2023-11" db="EMBL/GenBank/DDBJ databases">
        <title>Peredibacter starrii A3.12.</title>
        <authorList>
            <person name="Mitchell R.J."/>
        </authorList>
    </citation>
    <scope>NUCLEOTIDE SEQUENCE [LARGE SCALE GENOMIC DNA]</scope>
    <source>
        <strain evidence="11 12">A3.12</strain>
    </source>
</reference>
<dbReference type="PRINTS" id="PR00344">
    <property type="entry name" value="BCTRLSENSOR"/>
</dbReference>
<keyword evidence="6 11" id="KW-0418">Kinase</keyword>
<proteinExistence type="predicted"/>
<evidence type="ECO:0000256" key="6">
    <source>
        <dbReference type="ARBA" id="ARBA00022777"/>
    </source>
</evidence>
<dbReference type="EC" id="2.7.13.3" evidence="2"/>
<dbReference type="InterPro" id="IPR004358">
    <property type="entry name" value="Sig_transdc_His_kin-like_C"/>
</dbReference>
<evidence type="ECO:0000256" key="3">
    <source>
        <dbReference type="ARBA" id="ARBA00022553"/>
    </source>
</evidence>
<evidence type="ECO:0000256" key="5">
    <source>
        <dbReference type="ARBA" id="ARBA00022741"/>
    </source>
</evidence>
<evidence type="ECO:0000313" key="11">
    <source>
        <dbReference type="EMBL" id="WPU65855.1"/>
    </source>
</evidence>
<keyword evidence="4" id="KW-0808">Transferase</keyword>
<dbReference type="KEGG" id="psti:SOO65_03765"/>
<dbReference type="GO" id="GO:0005524">
    <property type="term" value="F:ATP binding"/>
    <property type="evidence" value="ECO:0007669"/>
    <property type="project" value="UniProtKB-KW"/>
</dbReference>
<dbReference type="InterPro" id="IPR003594">
    <property type="entry name" value="HATPase_dom"/>
</dbReference>
<dbReference type="PROSITE" id="PS50109">
    <property type="entry name" value="HIS_KIN"/>
    <property type="match status" value="1"/>
</dbReference>
<keyword evidence="9" id="KW-0472">Membrane</keyword>
<gene>
    <name evidence="11" type="ORF">SOO65_03765</name>
</gene>
<evidence type="ECO:0000256" key="4">
    <source>
        <dbReference type="ARBA" id="ARBA00022679"/>
    </source>
</evidence>
<dbReference type="EMBL" id="CP139487">
    <property type="protein sequence ID" value="WPU65855.1"/>
    <property type="molecule type" value="Genomic_DNA"/>
</dbReference>
<dbReference type="Gene3D" id="3.30.565.10">
    <property type="entry name" value="Histidine kinase-like ATPase, C-terminal domain"/>
    <property type="match status" value="1"/>
</dbReference>
<keyword evidence="9" id="KW-0812">Transmembrane</keyword>
<feature type="domain" description="Histidine kinase" evidence="10">
    <location>
        <begin position="218"/>
        <end position="406"/>
    </location>
</feature>